<feature type="region of interest" description="Disordered" evidence="1">
    <location>
        <begin position="60"/>
        <end position="89"/>
    </location>
</feature>
<evidence type="ECO:0000313" key="2">
    <source>
        <dbReference type="EMBL" id="RXN24431.1"/>
    </source>
</evidence>
<dbReference type="Proteomes" id="UP000290572">
    <property type="component" value="Unassembled WGS sequence"/>
</dbReference>
<gene>
    <name evidence="2" type="ORF">ROHU_006137</name>
</gene>
<name>A0A498MVA3_LABRO</name>
<evidence type="ECO:0000256" key="1">
    <source>
        <dbReference type="SAM" id="MobiDB-lite"/>
    </source>
</evidence>
<reference evidence="2 3" key="1">
    <citation type="submission" date="2018-03" db="EMBL/GenBank/DDBJ databases">
        <title>Draft genome sequence of Rohu Carp (Labeo rohita).</title>
        <authorList>
            <person name="Das P."/>
            <person name="Kushwaha B."/>
            <person name="Joshi C.G."/>
            <person name="Kumar D."/>
            <person name="Nagpure N.S."/>
            <person name="Sahoo L."/>
            <person name="Das S.P."/>
            <person name="Bit A."/>
            <person name="Patnaik S."/>
            <person name="Meher P.K."/>
            <person name="Jayasankar P."/>
            <person name="Koringa P.G."/>
            <person name="Patel N.V."/>
            <person name="Hinsu A.T."/>
            <person name="Kumar R."/>
            <person name="Pandey M."/>
            <person name="Agarwal S."/>
            <person name="Srivastava S."/>
            <person name="Singh M."/>
            <person name="Iquebal M.A."/>
            <person name="Jaiswal S."/>
            <person name="Angadi U.B."/>
            <person name="Kumar N."/>
            <person name="Raza M."/>
            <person name="Shah T.M."/>
            <person name="Rai A."/>
            <person name="Jena J.K."/>
        </authorList>
    </citation>
    <scope>NUCLEOTIDE SEQUENCE [LARGE SCALE GENOMIC DNA]</scope>
    <source>
        <strain evidence="2">DASCIFA01</strain>
        <tissue evidence="2">Testis</tissue>
    </source>
</reference>
<sequence length="145" mass="15705">MVELTEQKAETRVRPEVELIGLEVVAMVELAEQREETRVRPEVELIGLKVVAMLESAKQREENKLRPKTHNIATAMTGSTTDRGTTSINSTAEGLGMAAALTDLNGGSAKQDTSLKRPEKALWSPNATLLKTVNSGLVSMTTENS</sequence>
<comment type="caution">
    <text evidence="2">The sequence shown here is derived from an EMBL/GenBank/DDBJ whole genome shotgun (WGS) entry which is preliminary data.</text>
</comment>
<dbReference type="EMBL" id="QBIY01012537">
    <property type="protein sequence ID" value="RXN24431.1"/>
    <property type="molecule type" value="Genomic_DNA"/>
</dbReference>
<dbReference type="AlphaFoldDB" id="A0A498MVA3"/>
<organism evidence="2 3">
    <name type="scientific">Labeo rohita</name>
    <name type="common">Indian major carp</name>
    <name type="synonym">Cyprinus rohita</name>
    <dbReference type="NCBI Taxonomy" id="84645"/>
    <lineage>
        <taxon>Eukaryota</taxon>
        <taxon>Metazoa</taxon>
        <taxon>Chordata</taxon>
        <taxon>Craniata</taxon>
        <taxon>Vertebrata</taxon>
        <taxon>Euteleostomi</taxon>
        <taxon>Actinopterygii</taxon>
        <taxon>Neopterygii</taxon>
        <taxon>Teleostei</taxon>
        <taxon>Ostariophysi</taxon>
        <taxon>Cypriniformes</taxon>
        <taxon>Cyprinidae</taxon>
        <taxon>Labeoninae</taxon>
        <taxon>Labeonini</taxon>
        <taxon>Labeo</taxon>
    </lineage>
</organism>
<keyword evidence="3" id="KW-1185">Reference proteome</keyword>
<feature type="compositionally biased region" description="Polar residues" evidence="1">
    <location>
        <begin position="71"/>
        <end position="89"/>
    </location>
</feature>
<protein>
    <submittedName>
        <fullName evidence="2">Uncharacterized protein</fullName>
    </submittedName>
</protein>
<evidence type="ECO:0000313" key="3">
    <source>
        <dbReference type="Proteomes" id="UP000290572"/>
    </source>
</evidence>
<accession>A0A498MVA3</accession>
<proteinExistence type="predicted"/>